<comment type="catalytic activity">
    <reaction evidence="15">
        <text>chloride(in) = chloride(out)</text>
        <dbReference type="Rhea" id="RHEA:29823"/>
        <dbReference type="ChEBI" id="CHEBI:17996"/>
    </reaction>
</comment>
<evidence type="ECO:0000256" key="6">
    <source>
        <dbReference type="ARBA" id="ARBA00022692"/>
    </source>
</evidence>
<dbReference type="CDD" id="cd03061">
    <property type="entry name" value="GST_N_CLIC"/>
    <property type="match status" value="1"/>
</dbReference>
<dbReference type="InterPro" id="IPR036282">
    <property type="entry name" value="Glutathione-S-Trfase_C_sf"/>
</dbReference>
<evidence type="ECO:0000256" key="7">
    <source>
        <dbReference type="ARBA" id="ARBA00022882"/>
    </source>
</evidence>
<dbReference type="SUPFAM" id="SSF47616">
    <property type="entry name" value="GST C-terminal domain-like"/>
    <property type="match status" value="1"/>
</dbReference>
<keyword evidence="11" id="KW-0472">Membrane</keyword>
<gene>
    <name evidence="20" type="primary">CLIC6</name>
</gene>
<evidence type="ECO:0000256" key="1">
    <source>
        <dbReference type="ARBA" id="ARBA00004162"/>
    </source>
</evidence>
<dbReference type="GO" id="GO:0016491">
    <property type="term" value="F:oxidoreductase activity"/>
    <property type="evidence" value="ECO:0007669"/>
    <property type="project" value="UniProtKB-KW"/>
</dbReference>
<sequence>MAEARGSLERPAPAEKNEEALEKGVGENGAPVDSGEDEEAKERPACTAEEGDPLKEASEETAREEEGGSHGMGSPSQSSGETTPKTEDEDQASLAGPPAEQVGPAGSPSAEGTTSAESPEEESEGNTWAEAPVPEEPPQQEGESAGGRRASPTEAEDASEGEEPAEERSTAEQIPGLEECAEDEREEDTAEKSSEKESPEVAQEEEEEEEEGQEEDEAESTIPLEEQWRTGEETLRGDSPPSESPVEETLAAEEDLAVEEAEVNQKSPPAPDASTEETGAQDNPEASAEEEGEEEEEEEQQQQQEEQPADSGAVGSLGEADELSSQIQQDEPVGRSAEEGAEEVDALGLNGLQGREEEATVEGKQTVPHDAPEQEKQEHDISLFVKAGSDGESIGNCPFSQRLFMILWLKGVIFNVTTVDLKRKPADLQKLAPGTNPPFITFDDDVKIDVNKIEEFLEEKLAPPRYPKLAPKHTESYSAGNDVFAKFSAFIKNTREDVNEHLEKTLLKALNKLNTYLNTPLPEEIDANSTEDITVSTRKFLDGDELTLADCNLLPKLHIIKVVAKKFRNFEFPSEMTGIWRYLNNAYDRDEFINTCPADREIEYAYLDVAKRMK</sequence>
<evidence type="ECO:0000313" key="19">
    <source>
        <dbReference type="Proteomes" id="UP001652622"/>
    </source>
</evidence>
<evidence type="ECO:0000256" key="10">
    <source>
        <dbReference type="ARBA" id="ARBA00023065"/>
    </source>
</evidence>
<keyword evidence="10 16" id="KW-0406">Ion transport</keyword>
<keyword evidence="9" id="KW-0560">Oxidoreductase</keyword>
<keyword evidence="8" id="KW-1133">Transmembrane helix</keyword>
<keyword evidence="4" id="KW-1003">Cell membrane</keyword>
<dbReference type="GO" id="GO:0005886">
    <property type="term" value="C:plasma membrane"/>
    <property type="evidence" value="ECO:0007669"/>
    <property type="project" value="UniProtKB-SubCell"/>
</dbReference>
<keyword evidence="5 16" id="KW-0963">Cytoplasm</keyword>
<dbReference type="SUPFAM" id="SSF52833">
    <property type="entry name" value="Thioredoxin-like"/>
    <property type="match status" value="1"/>
</dbReference>
<dbReference type="PRINTS" id="PR01263">
    <property type="entry name" value="INTCLCHANNEL"/>
</dbReference>
<dbReference type="OrthoDB" id="1935530at2759"/>
<dbReference type="AlphaFoldDB" id="A0A6P9DI66"/>
<dbReference type="PANTHER" id="PTHR45476:SF1">
    <property type="entry name" value="CHLORIDE INTRACELLULAR CHANNEL PROTEIN 6"/>
    <property type="match status" value="1"/>
</dbReference>
<evidence type="ECO:0000313" key="20">
    <source>
        <dbReference type="RefSeq" id="XP_034295442.1"/>
    </source>
</evidence>
<evidence type="ECO:0000256" key="8">
    <source>
        <dbReference type="ARBA" id="ARBA00022989"/>
    </source>
</evidence>
<keyword evidence="7 16" id="KW-0851">Voltage-gated channel</keyword>
<reference evidence="20" key="1">
    <citation type="submission" date="2025-08" db="UniProtKB">
        <authorList>
            <consortium name="RefSeq"/>
        </authorList>
    </citation>
    <scope>IDENTIFICATION</scope>
    <source>
        <tissue evidence="20">Blood</tissue>
    </source>
</reference>
<accession>A0A6P9DI66</accession>
<feature type="compositionally biased region" description="Acidic residues" evidence="17">
    <location>
        <begin position="179"/>
        <end position="189"/>
    </location>
</feature>
<dbReference type="FunFam" id="3.40.30.10:FF:000021">
    <property type="entry name" value="Chloride intracellular channel 4"/>
    <property type="match status" value="1"/>
</dbReference>
<evidence type="ECO:0000256" key="15">
    <source>
        <dbReference type="ARBA" id="ARBA00024167"/>
    </source>
</evidence>
<dbReference type="InterPro" id="IPR040079">
    <property type="entry name" value="Glutathione_S-Trfase"/>
</dbReference>
<dbReference type="CTD" id="54102"/>
<comment type="similarity">
    <text evidence="2 16">Belongs to the chloride channel CLIC family.</text>
</comment>
<evidence type="ECO:0000256" key="9">
    <source>
        <dbReference type="ARBA" id="ARBA00023002"/>
    </source>
</evidence>
<keyword evidence="3 16" id="KW-0813">Transport</keyword>
<dbReference type="NCBIfam" id="TIGR00862">
    <property type="entry name" value="O-ClC"/>
    <property type="match status" value="1"/>
</dbReference>
<proteinExistence type="inferred from homology"/>
<comment type="domain">
    <text evidence="16">Members of this family may change from a globular, soluble state to a state where the N-terminal domain is inserted into the membrane and functions as chloride channel. A conformation change of the N-terminal domain is thought to expose hydrophobic surfaces that trigger membrane insertion.</text>
</comment>
<dbReference type="SFLD" id="SFLDS00019">
    <property type="entry name" value="Glutathione_Transferase_(cytos"/>
    <property type="match status" value="1"/>
</dbReference>
<dbReference type="SFLD" id="SFLDG00358">
    <property type="entry name" value="Main_(cytGST)"/>
    <property type="match status" value="1"/>
</dbReference>
<keyword evidence="6" id="KW-0812">Transmembrane</keyword>
<dbReference type="FunFam" id="1.20.1050.10:FF:000001">
    <property type="entry name" value="Chloride intracellular channel 2"/>
    <property type="match status" value="1"/>
</dbReference>
<dbReference type="InterPro" id="IPR036249">
    <property type="entry name" value="Thioredoxin-like_sf"/>
</dbReference>
<dbReference type="Gene3D" id="3.40.30.10">
    <property type="entry name" value="Glutaredoxin"/>
    <property type="match status" value="1"/>
</dbReference>
<feature type="compositionally biased region" description="Basic and acidic residues" evidence="17">
    <location>
        <begin position="226"/>
        <end position="236"/>
    </location>
</feature>
<dbReference type="InterPro" id="IPR002946">
    <property type="entry name" value="CLIC"/>
</dbReference>
<evidence type="ECO:0000256" key="2">
    <source>
        <dbReference type="ARBA" id="ARBA00007655"/>
    </source>
</evidence>
<keyword evidence="13 16" id="KW-0868">Chloride</keyword>
<protein>
    <recommendedName>
        <fullName evidence="16">Chloride intracellular channel protein</fullName>
    </recommendedName>
</protein>
<evidence type="ECO:0000256" key="3">
    <source>
        <dbReference type="ARBA" id="ARBA00022448"/>
    </source>
</evidence>
<keyword evidence="14 16" id="KW-0407">Ion channel</keyword>
<dbReference type="GeneID" id="117678430"/>
<dbReference type="GO" id="GO:0005254">
    <property type="term" value="F:chloride channel activity"/>
    <property type="evidence" value="ECO:0007669"/>
    <property type="project" value="UniProtKB-KW"/>
</dbReference>
<evidence type="ECO:0000256" key="13">
    <source>
        <dbReference type="ARBA" id="ARBA00023214"/>
    </source>
</evidence>
<feature type="compositionally biased region" description="Acidic residues" evidence="17">
    <location>
        <begin position="154"/>
        <end position="165"/>
    </location>
</feature>
<evidence type="ECO:0000256" key="17">
    <source>
        <dbReference type="SAM" id="MobiDB-lite"/>
    </source>
</evidence>
<dbReference type="PROSITE" id="PS50405">
    <property type="entry name" value="GST_CTER"/>
    <property type="match status" value="1"/>
</dbReference>
<dbReference type="RefSeq" id="XP_034295442.1">
    <property type="nucleotide sequence ID" value="XM_034439551.1"/>
</dbReference>
<evidence type="ECO:0000256" key="11">
    <source>
        <dbReference type="ARBA" id="ARBA00023136"/>
    </source>
</evidence>
<keyword evidence="12 16" id="KW-0869">Chloride channel</keyword>
<dbReference type="PANTHER" id="PTHR45476">
    <property type="entry name" value="CHLORIDE INTRACELLULAR CHANNEL PROTEIN 6-RELATED"/>
    <property type="match status" value="1"/>
</dbReference>
<feature type="compositionally biased region" description="Basic and acidic residues" evidence="17">
    <location>
        <begin position="52"/>
        <end position="68"/>
    </location>
</feature>
<evidence type="ECO:0000256" key="16">
    <source>
        <dbReference type="RuleBase" id="RU362009"/>
    </source>
</evidence>
<feature type="compositionally biased region" description="Acidic residues" evidence="17">
    <location>
        <begin position="202"/>
        <end position="219"/>
    </location>
</feature>
<dbReference type="OMA" id="NTWAEAP"/>
<dbReference type="InterPro" id="IPR010987">
    <property type="entry name" value="Glutathione-S-Trfase_C-like"/>
</dbReference>
<organism evidence="19 20">
    <name type="scientific">Pantherophis guttatus</name>
    <name type="common">Corn snake</name>
    <name type="synonym">Elaphe guttata</name>
    <dbReference type="NCBI Taxonomy" id="94885"/>
    <lineage>
        <taxon>Eukaryota</taxon>
        <taxon>Metazoa</taxon>
        <taxon>Chordata</taxon>
        <taxon>Craniata</taxon>
        <taxon>Vertebrata</taxon>
        <taxon>Euteleostomi</taxon>
        <taxon>Lepidosauria</taxon>
        <taxon>Squamata</taxon>
        <taxon>Bifurcata</taxon>
        <taxon>Unidentata</taxon>
        <taxon>Episquamata</taxon>
        <taxon>Toxicofera</taxon>
        <taxon>Serpentes</taxon>
        <taxon>Colubroidea</taxon>
        <taxon>Colubridae</taxon>
        <taxon>Colubrinae</taxon>
        <taxon>Pantherophis</taxon>
    </lineage>
</organism>
<dbReference type="Pfam" id="PF22441">
    <property type="entry name" value="CLIC-like_N"/>
    <property type="match status" value="1"/>
</dbReference>
<dbReference type="GO" id="GO:0005737">
    <property type="term" value="C:cytoplasm"/>
    <property type="evidence" value="ECO:0007669"/>
    <property type="project" value="UniProtKB-SubCell"/>
</dbReference>
<evidence type="ECO:0000256" key="4">
    <source>
        <dbReference type="ARBA" id="ARBA00022475"/>
    </source>
</evidence>
<keyword evidence="19" id="KW-1185">Reference proteome</keyword>
<dbReference type="Proteomes" id="UP001652622">
    <property type="component" value="Unplaced"/>
</dbReference>
<feature type="region of interest" description="Disordered" evidence="17">
    <location>
        <begin position="1"/>
        <end position="377"/>
    </location>
</feature>
<dbReference type="InParanoid" id="A0A6P9DI66"/>
<evidence type="ECO:0000259" key="18">
    <source>
        <dbReference type="PROSITE" id="PS50405"/>
    </source>
</evidence>
<name>A0A6P9DI66_PANGU</name>
<dbReference type="InterPro" id="IPR053823">
    <property type="entry name" value="CLIC_N"/>
</dbReference>
<dbReference type="KEGG" id="pgut:117678430"/>
<feature type="compositionally biased region" description="Acidic residues" evidence="17">
    <location>
        <begin position="287"/>
        <end position="300"/>
    </location>
</feature>
<evidence type="ECO:0000256" key="12">
    <source>
        <dbReference type="ARBA" id="ARBA00023173"/>
    </source>
</evidence>
<feature type="compositionally biased region" description="Basic and acidic residues" evidence="17">
    <location>
        <begin position="190"/>
        <end position="199"/>
    </location>
</feature>
<evidence type="ECO:0000256" key="5">
    <source>
        <dbReference type="ARBA" id="ARBA00022490"/>
    </source>
</evidence>
<feature type="compositionally biased region" description="Acidic residues" evidence="17">
    <location>
        <begin position="250"/>
        <end position="262"/>
    </location>
</feature>
<feature type="domain" description="GST C-terminal" evidence="18">
    <location>
        <begin position="443"/>
        <end position="614"/>
    </location>
</feature>
<comment type="subcellular location">
    <subcellularLocation>
        <location evidence="1">Cell membrane</location>
        <topology evidence="1">Single-pass membrane protein</topology>
    </subcellularLocation>
    <subcellularLocation>
        <location evidence="16">Membrane</location>
        <topology evidence="16">Single-pass membrane protein</topology>
    </subcellularLocation>
    <subcellularLocation>
        <location evidence="16">Cytoplasm</location>
    </subcellularLocation>
</comment>
<feature type="compositionally biased region" description="Polar residues" evidence="17">
    <location>
        <begin position="74"/>
        <end position="83"/>
    </location>
</feature>
<feature type="compositionally biased region" description="Basic and acidic residues" evidence="17">
    <location>
        <begin position="1"/>
        <end position="25"/>
    </location>
</feature>
<dbReference type="GO" id="GO:0034707">
    <property type="term" value="C:chloride channel complex"/>
    <property type="evidence" value="ECO:0007669"/>
    <property type="project" value="UniProtKB-KW"/>
</dbReference>
<evidence type="ECO:0000256" key="14">
    <source>
        <dbReference type="ARBA" id="ARBA00023303"/>
    </source>
</evidence>
<dbReference type="Gene3D" id="1.20.1050.10">
    <property type="match status" value="1"/>
</dbReference>